<dbReference type="SMART" id="SM00382">
    <property type="entry name" value="AAA"/>
    <property type="match status" value="2"/>
</dbReference>
<dbReference type="PANTHER" id="PTHR19211">
    <property type="entry name" value="ATP-BINDING TRANSPORT PROTEIN-RELATED"/>
    <property type="match status" value="1"/>
</dbReference>
<proteinExistence type="predicted"/>
<dbReference type="Pfam" id="PF00005">
    <property type="entry name" value="ABC_tran"/>
    <property type="match status" value="1"/>
</dbReference>
<gene>
    <name evidence="6" type="ORF">Lh8105_11195</name>
</gene>
<dbReference type="PANTHER" id="PTHR19211:SF100">
    <property type="entry name" value="RIBOSOME PROTECTION PROTEIN VMLR"/>
    <property type="match status" value="1"/>
</dbReference>
<dbReference type="PROSITE" id="PS00211">
    <property type="entry name" value="ABC_TRANSPORTER_1"/>
    <property type="match status" value="1"/>
</dbReference>
<dbReference type="Gene3D" id="3.40.50.300">
    <property type="entry name" value="P-loop containing nucleotide triphosphate hydrolases"/>
    <property type="match status" value="3"/>
</dbReference>
<evidence type="ECO:0000313" key="7">
    <source>
        <dbReference type="Proteomes" id="UP000234562"/>
    </source>
</evidence>
<geneLocation type="plasmid" evidence="7">
    <name>pfam8105</name>
</geneLocation>
<evidence type="ECO:0000259" key="5">
    <source>
        <dbReference type="PROSITE" id="PS50893"/>
    </source>
</evidence>
<dbReference type="GO" id="GO:0016887">
    <property type="term" value="F:ATP hydrolysis activity"/>
    <property type="evidence" value="ECO:0007669"/>
    <property type="project" value="InterPro"/>
</dbReference>
<evidence type="ECO:0000313" key="6">
    <source>
        <dbReference type="EMBL" id="AUI75306.1"/>
    </source>
</evidence>
<protein>
    <recommendedName>
        <fullName evidence="5">ABC transporter domain-containing protein</fullName>
    </recommendedName>
</protein>
<keyword evidence="1" id="KW-0677">Repeat</keyword>
<dbReference type="InterPro" id="IPR050611">
    <property type="entry name" value="ABCF"/>
</dbReference>
<dbReference type="AlphaFoldDB" id="A0AAU8XWZ1"/>
<dbReference type="InterPro" id="IPR003439">
    <property type="entry name" value="ABC_transporter-like_ATP-bd"/>
</dbReference>
<organism evidence="6 7">
    <name type="scientific">Lactobacillus helveticus</name>
    <name type="common">Lactobacillus suntoryeus</name>
    <dbReference type="NCBI Taxonomy" id="1587"/>
    <lineage>
        <taxon>Bacteria</taxon>
        <taxon>Bacillati</taxon>
        <taxon>Bacillota</taxon>
        <taxon>Bacilli</taxon>
        <taxon>Lactobacillales</taxon>
        <taxon>Lactobacillaceae</taxon>
        <taxon>Lactobacillus</taxon>
    </lineage>
</organism>
<evidence type="ECO:0000256" key="1">
    <source>
        <dbReference type="ARBA" id="ARBA00022737"/>
    </source>
</evidence>
<evidence type="ECO:0000256" key="2">
    <source>
        <dbReference type="ARBA" id="ARBA00022741"/>
    </source>
</evidence>
<keyword evidence="3" id="KW-0067">ATP-binding</keyword>
<dbReference type="PROSITE" id="PS50893">
    <property type="entry name" value="ABC_TRANSPORTER_2"/>
    <property type="match status" value="1"/>
</dbReference>
<evidence type="ECO:0000256" key="3">
    <source>
        <dbReference type="ARBA" id="ARBA00022840"/>
    </source>
</evidence>
<dbReference type="InterPro" id="IPR027417">
    <property type="entry name" value="P-loop_NTPase"/>
</dbReference>
<reference evidence="7" key="1">
    <citation type="submission" date="2016-05" db="EMBL/GenBank/DDBJ databases">
        <title>Genome sequence of Lactobacillus helveticus FAM8105.</title>
        <authorList>
            <person name="Ahrens C."/>
            <person name="Schmid M."/>
        </authorList>
    </citation>
    <scope>NUCLEOTIDE SEQUENCE [LARGE SCALE GENOMIC DNA]</scope>
    <source>
        <strain evidence="7">FAM8105</strain>
        <plasmid evidence="7">pfam8105</plasmid>
    </source>
</reference>
<dbReference type="InterPro" id="IPR017871">
    <property type="entry name" value="ABC_transporter-like_CS"/>
</dbReference>
<feature type="region of interest" description="Disordered" evidence="4">
    <location>
        <begin position="209"/>
        <end position="232"/>
    </location>
</feature>
<feature type="compositionally biased region" description="Basic and acidic residues" evidence="4">
    <location>
        <begin position="216"/>
        <end position="232"/>
    </location>
</feature>
<sequence>MIEKFDYKRIMIMTLIIPKSSVKMQDRTLFTHDKLVISQNKIIGIVGRNGVGKTTFLNNIASIIKKKDNESYSYVQQLLENTNPISGGEKVKTALLRAFDTRSDILLLDEPSANLDEKHCKWLIQKLYKFEGIILMVSHDIAFLNLANEIWLINNNKLKVYTGNYESYIKLRKKDEEKRDQIYKNQQRQIKHLKNEIIKRKQRAYRLKKGNGKRMTNSEKKASGRTSHDGMERKMQAGAKAIEKRIVRMDLVHKVVTHKPIKFIEIHKELYLRKTILKMKNQDICINNKILINKATISLKYGNKLWLRGNNGAGKTTLVQKILRERDKFISEKIDVGYFNQDLKQINPTVSIWNNAAVGSNQPNQVIYAVLGGLGFKKINQKGQELSGGQIVRLQLAKVLLGNNQILILDEPTNYLDLDTKEALKDFLENYPGTLILISHDQEFARSVTDSELLISNKALVSPDSLIHHSSANTGELIKLRLQLDQQINSPSVSFDKIQETKNKIKKLKNIDN</sequence>
<evidence type="ECO:0000256" key="4">
    <source>
        <dbReference type="SAM" id="MobiDB-lite"/>
    </source>
</evidence>
<dbReference type="InterPro" id="IPR032781">
    <property type="entry name" value="ABC_tran_Xtn"/>
</dbReference>
<keyword evidence="2" id="KW-0547">Nucleotide-binding</keyword>
<dbReference type="InterPro" id="IPR003593">
    <property type="entry name" value="AAA+_ATPase"/>
</dbReference>
<dbReference type="SUPFAM" id="SSF52540">
    <property type="entry name" value="P-loop containing nucleoside triphosphate hydrolases"/>
    <property type="match status" value="2"/>
</dbReference>
<dbReference type="EMBL" id="CP015497">
    <property type="protein sequence ID" value="AUI75306.1"/>
    <property type="molecule type" value="Genomic_DNA"/>
</dbReference>
<dbReference type="CDD" id="cd03221">
    <property type="entry name" value="ABCF_EF-3"/>
    <property type="match status" value="2"/>
</dbReference>
<dbReference type="Pfam" id="PF12848">
    <property type="entry name" value="ABC_tran_Xtn"/>
    <property type="match status" value="1"/>
</dbReference>
<accession>A0AAU8XWZ1</accession>
<keyword evidence="6" id="KW-0614">Plasmid</keyword>
<dbReference type="GO" id="GO:0005524">
    <property type="term" value="F:ATP binding"/>
    <property type="evidence" value="ECO:0007669"/>
    <property type="project" value="UniProtKB-KW"/>
</dbReference>
<feature type="domain" description="ABC transporter" evidence="5">
    <location>
        <begin position="261"/>
        <end position="482"/>
    </location>
</feature>
<name>A0AAU8XWZ1_LACHE</name>
<dbReference type="Proteomes" id="UP000234562">
    <property type="component" value="Plasmid pFAM8105"/>
</dbReference>